<name>A0ABS2LI46_9CELL</name>
<sequence>MSKADDLSFLGQKAVADALPDDGDYRIVGGTMVRLLGLAYPTPQARARATVDADTAVDDIKIVWTLAERLKADDFTQEGGNLFVKPLEPERRIEVNLLLSRRGTTPGMRQQEVPGVGQVDTLPELVFALAQPALKLAMTVTLTTTDVIEYTTRIPGLESATVLKAHAWKNRLASRDLVDLNSLLEIREAHPHLPWRLSTAPLKATRREAARILHTLRTNNLSRPSGRGPSTLPEGIDRLRMAALINRHIAGV</sequence>
<evidence type="ECO:0008006" key="3">
    <source>
        <dbReference type="Google" id="ProtNLM"/>
    </source>
</evidence>
<dbReference type="RefSeq" id="WP_205307910.1">
    <property type="nucleotide sequence ID" value="NZ_BAAAVF010000007.1"/>
</dbReference>
<evidence type="ECO:0000313" key="1">
    <source>
        <dbReference type="EMBL" id="MBM7480091.1"/>
    </source>
</evidence>
<accession>A0ABS2LI46</accession>
<protein>
    <recommendedName>
        <fullName evidence="3">Nucleotidyltransferase AbiEii toxin of type IV toxin-antitoxin system</fullName>
    </recommendedName>
</protein>
<organism evidence="1 2">
    <name type="scientific">Oerskovia jenensis</name>
    <dbReference type="NCBI Taxonomy" id="162169"/>
    <lineage>
        <taxon>Bacteria</taxon>
        <taxon>Bacillati</taxon>
        <taxon>Actinomycetota</taxon>
        <taxon>Actinomycetes</taxon>
        <taxon>Micrococcales</taxon>
        <taxon>Cellulomonadaceae</taxon>
        <taxon>Oerskovia</taxon>
    </lineage>
</organism>
<gene>
    <name evidence="1" type="ORF">JOD49_003011</name>
</gene>
<proteinExistence type="predicted"/>
<reference evidence="1 2" key="1">
    <citation type="submission" date="2021-01" db="EMBL/GenBank/DDBJ databases">
        <title>Sequencing the genomes of 1000 actinobacteria strains.</title>
        <authorList>
            <person name="Klenk H.-P."/>
        </authorList>
    </citation>
    <scope>NUCLEOTIDE SEQUENCE [LARGE SCALE GENOMIC DNA]</scope>
    <source>
        <strain evidence="1 2">DSM 46000</strain>
    </source>
</reference>
<dbReference type="EMBL" id="JAFBBO010000001">
    <property type="protein sequence ID" value="MBM7480091.1"/>
    <property type="molecule type" value="Genomic_DNA"/>
</dbReference>
<keyword evidence="2" id="KW-1185">Reference proteome</keyword>
<evidence type="ECO:0000313" key="2">
    <source>
        <dbReference type="Proteomes" id="UP000698059"/>
    </source>
</evidence>
<comment type="caution">
    <text evidence="1">The sequence shown here is derived from an EMBL/GenBank/DDBJ whole genome shotgun (WGS) entry which is preliminary data.</text>
</comment>
<dbReference type="Proteomes" id="UP000698059">
    <property type="component" value="Unassembled WGS sequence"/>
</dbReference>